<dbReference type="PANTHER" id="PTHR11675:SF101">
    <property type="entry name" value="POLYPEPTIDE N-ACETYLGALACTOSAMINYLTRANSFERASE 5"/>
    <property type="match status" value="1"/>
</dbReference>
<dbReference type="Pfam" id="PF00535">
    <property type="entry name" value="Glycos_transf_2"/>
    <property type="match status" value="1"/>
</dbReference>
<keyword evidence="16" id="KW-1185">Reference proteome</keyword>
<evidence type="ECO:0000256" key="11">
    <source>
        <dbReference type="ARBA" id="ARBA00023180"/>
    </source>
</evidence>
<feature type="transmembrane region" description="Helical" evidence="13">
    <location>
        <begin position="12"/>
        <end position="30"/>
    </location>
</feature>
<protein>
    <recommendedName>
        <fullName evidence="13">Polypeptide N-acetylgalactosaminyltransferase</fullName>
        <ecNumber evidence="13">2.4.1.-</ecNumber>
    </recommendedName>
    <alternativeName>
        <fullName evidence="13">Protein-UDP acetylgalactosaminyltransferase</fullName>
    </alternativeName>
</protein>
<dbReference type="SUPFAM" id="SSF50370">
    <property type="entry name" value="Ricin B-like lectins"/>
    <property type="match status" value="1"/>
</dbReference>
<proteinExistence type="inferred from homology"/>
<evidence type="ECO:0000256" key="8">
    <source>
        <dbReference type="ARBA" id="ARBA00023034"/>
    </source>
</evidence>
<evidence type="ECO:0000256" key="2">
    <source>
        <dbReference type="ARBA" id="ARBA00004323"/>
    </source>
</evidence>
<organism evidence="15 16">
    <name type="scientific">Paragonimus westermani</name>
    <dbReference type="NCBI Taxonomy" id="34504"/>
    <lineage>
        <taxon>Eukaryota</taxon>
        <taxon>Metazoa</taxon>
        <taxon>Spiralia</taxon>
        <taxon>Lophotrochozoa</taxon>
        <taxon>Platyhelminthes</taxon>
        <taxon>Trematoda</taxon>
        <taxon>Digenea</taxon>
        <taxon>Plagiorchiida</taxon>
        <taxon>Troglotremata</taxon>
        <taxon>Troglotrematidae</taxon>
        <taxon>Paragonimus</taxon>
    </lineage>
</organism>
<dbReference type="FunFam" id="3.90.550.10:FF:000053">
    <property type="entry name" value="Polypeptide N-acetylgalactosaminyltransferase"/>
    <property type="match status" value="1"/>
</dbReference>
<comment type="caution">
    <text evidence="15">The sequence shown here is derived from an EMBL/GenBank/DDBJ whole genome shotgun (WGS) entry which is preliminary data.</text>
</comment>
<evidence type="ECO:0000256" key="5">
    <source>
        <dbReference type="ARBA" id="ARBA00022734"/>
    </source>
</evidence>
<keyword evidence="7 13" id="KW-1133">Transmembrane helix</keyword>
<dbReference type="Gene3D" id="2.80.10.50">
    <property type="match status" value="1"/>
</dbReference>
<dbReference type="EC" id="2.4.1.-" evidence="13"/>
<keyword evidence="10 13" id="KW-1015">Disulfide bond</keyword>
<dbReference type="InterPro" id="IPR001173">
    <property type="entry name" value="Glyco_trans_2-like"/>
</dbReference>
<feature type="domain" description="Ricin B lectin" evidence="14">
    <location>
        <begin position="451"/>
        <end position="567"/>
    </location>
</feature>
<gene>
    <name evidence="15" type="ORF">DEA37_0010293</name>
</gene>
<comment type="cofactor">
    <cofactor evidence="1 13">
        <name>Mn(2+)</name>
        <dbReference type="ChEBI" id="CHEBI:29035"/>
    </cofactor>
</comment>
<dbReference type="GO" id="GO:0000139">
    <property type="term" value="C:Golgi membrane"/>
    <property type="evidence" value="ECO:0007669"/>
    <property type="project" value="UniProtKB-SubCell"/>
</dbReference>
<keyword evidence="5 13" id="KW-0430">Lectin</keyword>
<dbReference type="GO" id="GO:0006493">
    <property type="term" value="P:protein O-linked glycosylation"/>
    <property type="evidence" value="ECO:0007669"/>
    <property type="project" value="TreeGrafter"/>
</dbReference>
<dbReference type="UniPathway" id="UPA00378"/>
<evidence type="ECO:0000313" key="16">
    <source>
        <dbReference type="Proteomes" id="UP000324629"/>
    </source>
</evidence>
<comment type="similarity">
    <text evidence="3 13">Belongs to the glycosyltransferase 2 family. GalNAc-T subfamily.</text>
</comment>
<dbReference type="SMART" id="SM00458">
    <property type="entry name" value="RICIN"/>
    <property type="match status" value="1"/>
</dbReference>
<keyword evidence="11" id="KW-0325">Glycoprotein</keyword>
<sequence length="586" mass="66706">MWFKRTPVLKICFLICVVWLSIQLTLYNFFDQHTWAWFRWAEKFTGPTMTGSTGFGDMGRAVNLPSKLQADAQATFSKHQFNLVASDLIGLKRNLPNYRDARFSLQPRIFRCFFIFIRISFLCSNLEPSSKLAAWKTSIIIVFHNEAWSTLLRTVHSVIDRTPRALLEEIILVDDASTDGYLGPKLDDYVSRLEVPCHVERMGTRSGLVKARLKGAEVSKGKTLTFLDAHCEATDGWLEPLLEQIALDSRRVVCPIIDVINENTFEYVPGSATTWGIFDWSLSFHWSPVSKRERARTNGDPNVPLRTPSMAGGLFTISRDYFYKIGSYDKEMKVWGGENVEMSIRIWQCGGELLIVPCSHVGHVFRKVSPYYWPGGVTHVLSVNALRTALVWLDEYKELYLRSNPDALKNDYGDISERQELRKTLGCKSFRWYLENVHLESLFPLDYLGMGEVRHESSGFCLDTMGEPLNKPLGVSACHGHGGNQLFVWTNKGELQSSVGCVDGAPDAQTQLMFRECTRQIDGSQVFKYKDKKLIHGTTDMCLTVITTNNVRRPALGGQLRILFSFRDRLLGRTLLPSSLIIWHRM</sequence>
<dbReference type="InterPro" id="IPR045885">
    <property type="entry name" value="GalNAc-T"/>
</dbReference>
<dbReference type="Gene3D" id="3.90.550.10">
    <property type="entry name" value="Spore Coat Polysaccharide Biosynthesis Protein SpsA, Chain A"/>
    <property type="match status" value="1"/>
</dbReference>
<comment type="pathway">
    <text evidence="13">Protein modification; protein glycosylation.</text>
</comment>
<evidence type="ECO:0000256" key="9">
    <source>
        <dbReference type="ARBA" id="ARBA00023136"/>
    </source>
</evidence>
<dbReference type="InterPro" id="IPR035992">
    <property type="entry name" value="Ricin_B-like_lectins"/>
</dbReference>
<keyword evidence="13 15" id="KW-0808">Transferase</keyword>
<dbReference type="InterPro" id="IPR029044">
    <property type="entry name" value="Nucleotide-diphossugar_trans"/>
</dbReference>
<dbReference type="PANTHER" id="PTHR11675">
    <property type="entry name" value="N-ACETYLGALACTOSAMINYLTRANSFERASE"/>
    <property type="match status" value="1"/>
</dbReference>
<reference evidence="15 16" key="1">
    <citation type="journal article" date="2019" name="Gigascience">
        <title>Whole-genome sequence of the oriental lung fluke Paragonimus westermani.</title>
        <authorList>
            <person name="Oey H."/>
            <person name="Zakrzewski M."/>
            <person name="Narain K."/>
            <person name="Devi K.R."/>
            <person name="Agatsuma T."/>
            <person name="Nawaratna S."/>
            <person name="Gobert G.N."/>
            <person name="Jones M.K."/>
            <person name="Ragan M.A."/>
            <person name="McManus D.P."/>
            <person name="Krause L."/>
        </authorList>
    </citation>
    <scope>NUCLEOTIDE SEQUENCE [LARGE SCALE GENOMIC DNA]</scope>
    <source>
        <strain evidence="15 16">IND2009</strain>
    </source>
</reference>
<keyword evidence="8 13" id="KW-0333">Golgi apparatus</keyword>
<dbReference type="Proteomes" id="UP000324629">
    <property type="component" value="Unassembled WGS sequence"/>
</dbReference>
<evidence type="ECO:0000256" key="7">
    <source>
        <dbReference type="ARBA" id="ARBA00022989"/>
    </source>
</evidence>
<dbReference type="AlphaFoldDB" id="A0A5J4P1S3"/>
<dbReference type="CDD" id="cd02510">
    <property type="entry name" value="pp-GalNAc-T"/>
    <property type="match status" value="1"/>
</dbReference>
<dbReference type="InterPro" id="IPR000772">
    <property type="entry name" value="Ricin_B_lectin"/>
</dbReference>
<evidence type="ECO:0000313" key="15">
    <source>
        <dbReference type="EMBL" id="KAA3681380.1"/>
    </source>
</evidence>
<keyword evidence="6" id="KW-0735">Signal-anchor</keyword>
<dbReference type="Pfam" id="PF00652">
    <property type="entry name" value="Ricin_B_lectin"/>
    <property type="match status" value="1"/>
</dbReference>
<evidence type="ECO:0000256" key="3">
    <source>
        <dbReference type="ARBA" id="ARBA00005680"/>
    </source>
</evidence>
<evidence type="ECO:0000256" key="13">
    <source>
        <dbReference type="RuleBase" id="RU361242"/>
    </source>
</evidence>
<accession>A0A5J4P1S3</accession>
<name>A0A5J4P1S3_9TREM</name>
<dbReference type="PROSITE" id="PS50231">
    <property type="entry name" value="RICIN_B_LECTIN"/>
    <property type="match status" value="1"/>
</dbReference>
<keyword evidence="4 13" id="KW-0812">Transmembrane</keyword>
<dbReference type="SUPFAM" id="SSF53448">
    <property type="entry name" value="Nucleotide-diphospho-sugar transferases"/>
    <property type="match status" value="1"/>
</dbReference>
<evidence type="ECO:0000256" key="10">
    <source>
        <dbReference type="ARBA" id="ARBA00023157"/>
    </source>
</evidence>
<evidence type="ECO:0000259" key="14">
    <source>
        <dbReference type="SMART" id="SM00458"/>
    </source>
</evidence>
<dbReference type="GO" id="GO:0030246">
    <property type="term" value="F:carbohydrate binding"/>
    <property type="evidence" value="ECO:0007669"/>
    <property type="project" value="UniProtKB-KW"/>
</dbReference>
<keyword evidence="13" id="KW-0328">Glycosyltransferase</keyword>
<dbReference type="GO" id="GO:0004653">
    <property type="term" value="F:polypeptide N-acetylgalactosaminyltransferase activity"/>
    <property type="evidence" value="ECO:0007669"/>
    <property type="project" value="TreeGrafter"/>
</dbReference>
<comment type="subcellular location">
    <subcellularLocation>
        <location evidence="2 13">Golgi apparatus membrane</location>
        <topology evidence="2 13">Single-pass type II membrane protein</topology>
    </subcellularLocation>
</comment>
<evidence type="ECO:0000256" key="6">
    <source>
        <dbReference type="ARBA" id="ARBA00022968"/>
    </source>
</evidence>
<dbReference type="EMBL" id="QNGE01000212">
    <property type="protein sequence ID" value="KAA3681380.1"/>
    <property type="molecule type" value="Genomic_DNA"/>
</dbReference>
<keyword evidence="12 13" id="KW-0464">Manganese</keyword>
<keyword evidence="9 13" id="KW-0472">Membrane</keyword>
<evidence type="ECO:0000256" key="12">
    <source>
        <dbReference type="ARBA" id="ARBA00023211"/>
    </source>
</evidence>
<evidence type="ECO:0000256" key="1">
    <source>
        <dbReference type="ARBA" id="ARBA00001936"/>
    </source>
</evidence>
<evidence type="ECO:0000256" key="4">
    <source>
        <dbReference type="ARBA" id="ARBA00022692"/>
    </source>
</evidence>